<dbReference type="PANTHER" id="PTHR43214">
    <property type="entry name" value="TWO-COMPONENT RESPONSE REGULATOR"/>
    <property type="match status" value="1"/>
</dbReference>
<keyword evidence="2" id="KW-0238">DNA-binding</keyword>
<evidence type="ECO:0000313" key="5">
    <source>
        <dbReference type="EMBL" id="MDT0477973.1"/>
    </source>
</evidence>
<dbReference type="Gene3D" id="3.40.50.2300">
    <property type="match status" value="1"/>
</dbReference>
<dbReference type="SMART" id="SM00421">
    <property type="entry name" value="HTH_LUXR"/>
    <property type="match status" value="1"/>
</dbReference>
<dbReference type="InterPro" id="IPR000792">
    <property type="entry name" value="Tscrpt_reg_LuxR_C"/>
</dbReference>
<feature type="domain" description="HTH luxR-type" evidence="4">
    <location>
        <begin position="165"/>
        <end position="230"/>
    </location>
</feature>
<proteinExistence type="predicted"/>
<keyword evidence="3" id="KW-0804">Transcription</keyword>
<dbReference type="Pfam" id="PF00196">
    <property type="entry name" value="GerE"/>
    <property type="match status" value="1"/>
</dbReference>
<comment type="caution">
    <text evidence="5">The sequence shown here is derived from an EMBL/GenBank/DDBJ whole genome shotgun (WGS) entry which is preliminary data.</text>
</comment>
<dbReference type="SUPFAM" id="SSF52172">
    <property type="entry name" value="CheY-like"/>
    <property type="match status" value="1"/>
</dbReference>
<gene>
    <name evidence="5" type="ORF">RM863_38230</name>
</gene>
<evidence type="ECO:0000259" key="4">
    <source>
        <dbReference type="PROSITE" id="PS50043"/>
    </source>
</evidence>
<accession>A0ABU2UXW2</accession>
<dbReference type="PRINTS" id="PR00038">
    <property type="entry name" value="HTHLUXR"/>
</dbReference>
<dbReference type="Proteomes" id="UP001180489">
    <property type="component" value="Unassembled WGS sequence"/>
</dbReference>
<dbReference type="InterPro" id="IPR011006">
    <property type="entry name" value="CheY-like_superfamily"/>
</dbReference>
<dbReference type="CDD" id="cd06170">
    <property type="entry name" value="LuxR_C_like"/>
    <property type="match status" value="1"/>
</dbReference>
<dbReference type="InterPro" id="IPR016032">
    <property type="entry name" value="Sig_transdc_resp-reg_C-effctor"/>
</dbReference>
<dbReference type="PROSITE" id="PS50043">
    <property type="entry name" value="HTH_LUXR_2"/>
    <property type="match status" value="1"/>
</dbReference>
<keyword evidence="6" id="KW-1185">Reference proteome</keyword>
<evidence type="ECO:0000256" key="1">
    <source>
        <dbReference type="ARBA" id="ARBA00023015"/>
    </source>
</evidence>
<evidence type="ECO:0000256" key="2">
    <source>
        <dbReference type="ARBA" id="ARBA00023125"/>
    </source>
</evidence>
<reference evidence="5" key="1">
    <citation type="submission" date="2024-05" db="EMBL/GenBank/DDBJ databases">
        <title>30 novel species of actinomycetes from the DSMZ collection.</title>
        <authorList>
            <person name="Nouioui I."/>
        </authorList>
    </citation>
    <scope>NUCLEOTIDE SEQUENCE</scope>
    <source>
        <strain evidence="5">DSM 41014</strain>
    </source>
</reference>
<organism evidence="5 6">
    <name type="scientific">Streptomyces hintoniae</name>
    <dbReference type="NCBI Taxonomy" id="3075521"/>
    <lineage>
        <taxon>Bacteria</taxon>
        <taxon>Bacillati</taxon>
        <taxon>Actinomycetota</taxon>
        <taxon>Actinomycetes</taxon>
        <taxon>Kitasatosporales</taxon>
        <taxon>Streptomycetaceae</taxon>
        <taxon>Streptomyces</taxon>
    </lineage>
</organism>
<dbReference type="SUPFAM" id="SSF46894">
    <property type="entry name" value="C-terminal effector domain of the bipartite response regulators"/>
    <property type="match status" value="1"/>
</dbReference>
<protein>
    <submittedName>
        <fullName evidence="5">Response regulator transcription factor</fullName>
    </submittedName>
</protein>
<keyword evidence="1" id="KW-0805">Transcription regulation</keyword>
<dbReference type="RefSeq" id="WP_311637939.1">
    <property type="nucleotide sequence ID" value="NZ_JAVRFF010000084.1"/>
</dbReference>
<dbReference type="EMBL" id="JAVRFF010000084">
    <property type="protein sequence ID" value="MDT0477973.1"/>
    <property type="molecule type" value="Genomic_DNA"/>
</dbReference>
<dbReference type="InterPro" id="IPR039420">
    <property type="entry name" value="WalR-like"/>
</dbReference>
<evidence type="ECO:0000256" key="3">
    <source>
        <dbReference type="ARBA" id="ARBA00023163"/>
    </source>
</evidence>
<evidence type="ECO:0000313" key="6">
    <source>
        <dbReference type="Proteomes" id="UP001180489"/>
    </source>
</evidence>
<name>A0ABU2UXW2_9ACTN</name>
<sequence length="246" mass="26589">MSALSMKRGKQVTERGNISILLVCEDQIECAGMVALLSNDRGISIVGDASSAAAAQRMISALNPDVVLCSERVLSHQTVELAEVIAARPKDAKPIYLIILLPSLNEEDIELLRIDRCIVLDRRLNSAELVAAIRVTAAGYLPVRSDLAGNLARASVSLKGASGTAGQQVKNLTKRERRVFELMIQGLSNPEIAADLKVAESTVKSHVQGILTKLNLRDRIQAVIYAYEAGLVRRSFQLTRGSLTAC</sequence>
<dbReference type="PANTHER" id="PTHR43214:SF24">
    <property type="entry name" value="TRANSCRIPTIONAL REGULATORY PROTEIN NARL-RELATED"/>
    <property type="match status" value="1"/>
</dbReference>